<evidence type="ECO:0000256" key="1">
    <source>
        <dbReference type="ARBA" id="ARBA00004123"/>
    </source>
</evidence>
<keyword evidence="7" id="KW-0175">Coiled coil</keyword>
<dbReference type="AlphaFoldDB" id="A0A835W1D4"/>
<feature type="region of interest" description="Disordered" evidence="8">
    <location>
        <begin position="353"/>
        <end position="383"/>
    </location>
</feature>
<dbReference type="Proteomes" id="UP000650467">
    <property type="component" value="Unassembled WGS sequence"/>
</dbReference>
<feature type="compositionally biased region" description="Basic and acidic residues" evidence="8">
    <location>
        <begin position="505"/>
        <end position="515"/>
    </location>
</feature>
<evidence type="ECO:0000313" key="10">
    <source>
        <dbReference type="EMBL" id="KAG2433454.1"/>
    </source>
</evidence>
<feature type="coiled-coil region" evidence="7">
    <location>
        <begin position="648"/>
        <end position="675"/>
    </location>
</feature>
<name>A0A835W1D4_CHLIN</name>
<dbReference type="PROSITE" id="PS50858">
    <property type="entry name" value="BSD"/>
    <property type="match status" value="1"/>
</dbReference>
<evidence type="ECO:0000256" key="5">
    <source>
        <dbReference type="ARBA" id="ARBA00023163"/>
    </source>
</evidence>
<feature type="region of interest" description="Disordered" evidence="8">
    <location>
        <begin position="268"/>
        <end position="287"/>
    </location>
</feature>
<comment type="subcellular location">
    <subcellularLocation>
        <location evidence="1">Nucleus</location>
    </subcellularLocation>
</comment>
<dbReference type="InterPro" id="IPR013876">
    <property type="entry name" value="TFIIH_BTF_p62_N"/>
</dbReference>
<dbReference type="Pfam" id="PF03909">
    <property type="entry name" value="BSD"/>
    <property type="match status" value="1"/>
</dbReference>
<accession>A0A835W1D4</accession>
<protein>
    <recommendedName>
        <fullName evidence="9">BSD domain-containing protein</fullName>
    </recommendedName>
</protein>
<evidence type="ECO:0000256" key="6">
    <source>
        <dbReference type="ARBA" id="ARBA00023242"/>
    </source>
</evidence>
<feature type="compositionally biased region" description="Low complexity" evidence="8">
    <location>
        <begin position="276"/>
        <end position="287"/>
    </location>
</feature>
<keyword evidence="11" id="KW-1185">Reference proteome</keyword>
<feature type="compositionally biased region" description="Gly residues" evidence="8">
    <location>
        <begin position="413"/>
        <end position="422"/>
    </location>
</feature>
<keyword evidence="4" id="KW-0805">Transcription regulation</keyword>
<keyword evidence="5" id="KW-0804">Transcription</keyword>
<dbReference type="Pfam" id="PF08567">
    <property type="entry name" value="PH_TFIIH"/>
    <property type="match status" value="1"/>
</dbReference>
<dbReference type="SUPFAM" id="SSF140383">
    <property type="entry name" value="BSD domain-like"/>
    <property type="match status" value="2"/>
</dbReference>
<feature type="compositionally biased region" description="Basic residues" evidence="8">
    <location>
        <begin position="423"/>
        <end position="439"/>
    </location>
</feature>
<dbReference type="GO" id="GO:0006351">
    <property type="term" value="P:DNA-templated transcription"/>
    <property type="evidence" value="ECO:0007669"/>
    <property type="project" value="InterPro"/>
</dbReference>
<dbReference type="GO" id="GO:0000439">
    <property type="term" value="C:transcription factor TFIIH core complex"/>
    <property type="evidence" value="ECO:0007669"/>
    <property type="project" value="InterPro"/>
</dbReference>
<feature type="compositionally biased region" description="Gly residues" evidence="8">
    <location>
        <begin position="467"/>
        <end position="476"/>
    </location>
</feature>
<dbReference type="PANTHER" id="PTHR12856">
    <property type="entry name" value="TRANSCRIPTION INITIATION FACTOR IIH-RELATED"/>
    <property type="match status" value="1"/>
</dbReference>
<evidence type="ECO:0000259" key="9">
    <source>
        <dbReference type="PROSITE" id="PS50858"/>
    </source>
</evidence>
<dbReference type="SMART" id="SM00751">
    <property type="entry name" value="BSD"/>
    <property type="match status" value="1"/>
</dbReference>
<dbReference type="EMBL" id="JAEHOC010000019">
    <property type="protein sequence ID" value="KAG2433454.1"/>
    <property type="molecule type" value="Genomic_DNA"/>
</dbReference>
<dbReference type="OrthoDB" id="360521at2759"/>
<evidence type="ECO:0000256" key="3">
    <source>
        <dbReference type="ARBA" id="ARBA00022737"/>
    </source>
</evidence>
<dbReference type="InterPro" id="IPR027079">
    <property type="entry name" value="Tfb1/GTF2H1"/>
</dbReference>
<reference evidence="10" key="1">
    <citation type="journal article" date="2020" name="bioRxiv">
        <title>Comparative genomics of Chlamydomonas.</title>
        <authorList>
            <person name="Craig R.J."/>
            <person name="Hasan A.R."/>
            <person name="Ness R.W."/>
            <person name="Keightley P.D."/>
        </authorList>
    </citation>
    <scope>NUCLEOTIDE SEQUENCE</scope>
    <source>
        <strain evidence="10">SAG 7.73</strain>
    </source>
</reference>
<comment type="similarity">
    <text evidence="2">Belongs to the TFB1 family.</text>
</comment>
<feature type="compositionally biased region" description="Gly residues" evidence="8">
    <location>
        <begin position="358"/>
        <end position="372"/>
    </location>
</feature>
<dbReference type="Gene3D" id="1.10.3970.10">
    <property type="entry name" value="BSD domain"/>
    <property type="match status" value="1"/>
</dbReference>
<evidence type="ECO:0000256" key="8">
    <source>
        <dbReference type="SAM" id="MobiDB-lite"/>
    </source>
</evidence>
<dbReference type="InterPro" id="IPR005607">
    <property type="entry name" value="BSD_dom"/>
</dbReference>
<organism evidence="10 11">
    <name type="scientific">Chlamydomonas incerta</name>
    <dbReference type="NCBI Taxonomy" id="51695"/>
    <lineage>
        <taxon>Eukaryota</taxon>
        <taxon>Viridiplantae</taxon>
        <taxon>Chlorophyta</taxon>
        <taxon>core chlorophytes</taxon>
        <taxon>Chlorophyceae</taxon>
        <taxon>CS clade</taxon>
        <taxon>Chlamydomonadales</taxon>
        <taxon>Chlamydomonadaceae</taxon>
        <taxon>Chlamydomonas</taxon>
    </lineage>
</organism>
<dbReference type="InterPro" id="IPR035925">
    <property type="entry name" value="BSD_dom_sf"/>
</dbReference>
<feature type="domain" description="BSD" evidence="9">
    <location>
        <begin position="215"/>
        <end position="267"/>
    </location>
</feature>
<gene>
    <name evidence="10" type="ORF">HXX76_008511</name>
</gene>
<feature type="compositionally biased region" description="Basic and acidic residues" evidence="8">
    <location>
        <begin position="485"/>
        <end position="494"/>
    </location>
</feature>
<sequence length="706" mass="71969">MAHEQQLITKRAWLGPGGPEGYLTVASASLRWQPAASSATGVQELRIPLASITNNQRAKDKPLVRITFTNGAGAAAAHVFQFESVADRDAALDVLTKVIAAVAAGASGGGTAANGGGGGGDGGPAVAGGFTRQQRQQMLGRDADLKSLHDELVGGGCVGEADFWGGVAARLAAAQPASWGTAAAGPTGAGGLPGRRRLGLSNILQRVEAEVDGRHQRVLRVSLTPEQVAQIFAEQPAVLRAYREHVPHRMAEEDFWRRYVRHEMHKESKRKARAEGINPNATAGGGANAMADDAGGDIFREAAAAVAAEAARRPGQAAAHREAVDPELDLAAAAAERYSGHGTAHAMARDPEMDLAAGSGGGGGGQHGGGGPHLAADPDPDDLAAAINKHGEVVLQGVEALARVEAQLKGAAGAGAGGAGAHGHGHHGHGHHHHHHHHRAEGAGPGPGSSSGNQQGTGRHDGEGADGEAGGGGGLLGRRRRRHSAGLEDLHEPPARQLDALSIADPRRYFERSRQQDGGAAPAAHGGWGGGGGGGGGPGLAGAAAALAAVSPGCLPLPPLQGSAAEEALLEATPLARALIEDEAAGPGAAATGPGGGGAAAALLRDPASSVPPETLAFLRRTVLSVNEACRHLWRCLPANTPARRDKASRLARLLESKRGEVEALNDRARGVEGRFIRQLLKPPMDMLLAALVRWDEEQQKRPAGA</sequence>
<comment type="caution">
    <text evidence="10">The sequence shown here is derived from an EMBL/GenBank/DDBJ whole genome shotgun (WGS) entry which is preliminary data.</text>
</comment>
<evidence type="ECO:0000313" key="11">
    <source>
        <dbReference type="Proteomes" id="UP000650467"/>
    </source>
</evidence>
<dbReference type="GO" id="GO:0006289">
    <property type="term" value="P:nucleotide-excision repair"/>
    <property type="evidence" value="ECO:0007669"/>
    <property type="project" value="InterPro"/>
</dbReference>
<keyword evidence="3" id="KW-0677">Repeat</keyword>
<feature type="region of interest" description="Disordered" evidence="8">
    <location>
        <begin position="413"/>
        <end position="532"/>
    </location>
</feature>
<evidence type="ECO:0000256" key="2">
    <source>
        <dbReference type="ARBA" id="ARBA00009448"/>
    </source>
</evidence>
<proteinExistence type="inferred from homology"/>
<keyword evidence="6" id="KW-0539">Nucleus</keyword>
<evidence type="ECO:0000256" key="4">
    <source>
        <dbReference type="ARBA" id="ARBA00023015"/>
    </source>
</evidence>
<evidence type="ECO:0000256" key="7">
    <source>
        <dbReference type="SAM" id="Coils"/>
    </source>
</evidence>